<feature type="domain" description="NADP-dependent oxidoreductase" evidence="4">
    <location>
        <begin position="15"/>
        <end position="108"/>
    </location>
</feature>
<dbReference type="SUPFAM" id="SSF51430">
    <property type="entry name" value="NAD(P)-linked oxidoreductase"/>
    <property type="match status" value="1"/>
</dbReference>
<dbReference type="Pfam" id="PF00248">
    <property type="entry name" value="Aldo_ket_red"/>
    <property type="match status" value="2"/>
</dbReference>
<feature type="domain" description="NADP-dependent oxidoreductase" evidence="4">
    <location>
        <begin position="146"/>
        <end position="225"/>
    </location>
</feature>
<feature type="site" description="Lowers pKa of active site Tyr" evidence="3">
    <location>
        <position position="46"/>
    </location>
</feature>
<dbReference type="AlphaFoldDB" id="A0AAD5YN91"/>
<feature type="binding site" evidence="2">
    <location>
        <position position="78"/>
    </location>
    <ligand>
        <name>substrate</name>
    </ligand>
</feature>
<evidence type="ECO:0000313" key="5">
    <source>
        <dbReference type="EMBL" id="KAJ3490870.1"/>
    </source>
</evidence>
<dbReference type="PIRSF" id="PIRSF000097">
    <property type="entry name" value="AKR"/>
    <property type="match status" value="1"/>
</dbReference>
<gene>
    <name evidence="5" type="ORF">NLI96_g1133</name>
</gene>
<dbReference type="InterPro" id="IPR020471">
    <property type="entry name" value="AKR"/>
</dbReference>
<proteinExistence type="predicted"/>
<dbReference type="EMBL" id="JANAWD010000021">
    <property type="protein sequence ID" value="KAJ3490870.1"/>
    <property type="molecule type" value="Genomic_DNA"/>
</dbReference>
<evidence type="ECO:0000256" key="2">
    <source>
        <dbReference type="PIRSR" id="PIRSR000097-2"/>
    </source>
</evidence>
<dbReference type="PANTHER" id="PTHR43827">
    <property type="entry name" value="2,5-DIKETO-D-GLUCONIC ACID REDUCTASE"/>
    <property type="match status" value="1"/>
</dbReference>
<dbReference type="CDD" id="cd19071">
    <property type="entry name" value="AKR_AKR1-5-like"/>
    <property type="match status" value="1"/>
</dbReference>
<dbReference type="Gene3D" id="3.20.20.100">
    <property type="entry name" value="NADP-dependent oxidoreductase domain"/>
    <property type="match status" value="2"/>
</dbReference>
<accession>A0AAD5YN91</accession>
<dbReference type="PRINTS" id="PR00069">
    <property type="entry name" value="ALDKETRDTASE"/>
</dbReference>
<evidence type="ECO:0000256" key="3">
    <source>
        <dbReference type="PIRSR" id="PIRSR000097-3"/>
    </source>
</evidence>
<dbReference type="Proteomes" id="UP001212997">
    <property type="component" value="Unassembled WGS sequence"/>
</dbReference>
<comment type="caution">
    <text evidence="5">The sequence shown here is derived from an EMBL/GenBank/DDBJ whole genome shotgun (WGS) entry which is preliminary data.</text>
</comment>
<name>A0AAD5YN91_9APHY</name>
<dbReference type="InterPro" id="IPR036812">
    <property type="entry name" value="NAD(P)_OxRdtase_dom_sf"/>
</dbReference>
<dbReference type="InterPro" id="IPR018170">
    <property type="entry name" value="Aldo/ket_reductase_CS"/>
</dbReference>
<dbReference type="PANTHER" id="PTHR43827:SF13">
    <property type="entry name" value="ALDO_KETO REDUCTASE FAMILY PROTEIN"/>
    <property type="match status" value="1"/>
</dbReference>
<dbReference type="PROSITE" id="PS00063">
    <property type="entry name" value="ALDOKETO_REDUCTASE_3"/>
    <property type="match status" value="1"/>
</dbReference>
<keyword evidence="6" id="KW-1185">Reference proteome</keyword>
<dbReference type="GO" id="GO:0016491">
    <property type="term" value="F:oxidoreductase activity"/>
    <property type="evidence" value="ECO:0007669"/>
    <property type="project" value="InterPro"/>
</dbReference>
<protein>
    <recommendedName>
        <fullName evidence="4">NADP-dependent oxidoreductase domain-containing protein</fullName>
    </recommendedName>
</protein>
<evidence type="ECO:0000259" key="4">
    <source>
        <dbReference type="Pfam" id="PF00248"/>
    </source>
</evidence>
<evidence type="ECO:0000256" key="1">
    <source>
        <dbReference type="PIRSR" id="PIRSR000097-1"/>
    </source>
</evidence>
<reference evidence="5" key="1">
    <citation type="submission" date="2022-07" db="EMBL/GenBank/DDBJ databases">
        <title>Genome Sequence of Physisporinus lineatus.</title>
        <authorList>
            <person name="Buettner E."/>
        </authorList>
    </citation>
    <scope>NUCLEOTIDE SEQUENCE</scope>
    <source>
        <strain evidence="5">VT162</strain>
    </source>
</reference>
<dbReference type="InterPro" id="IPR023210">
    <property type="entry name" value="NADP_OxRdtase_dom"/>
</dbReference>
<organism evidence="5 6">
    <name type="scientific">Meripilus lineatus</name>
    <dbReference type="NCBI Taxonomy" id="2056292"/>
    <lineage>
        <taxon>Eukaryota</taxon>
        <taxon>Fungi</taxon>
        <taxon>Dikarya</taxon>
        <taxon>Basidiomycota</taxon>
        <taxon>Agaricomycotina</taxon>
        <taxon>Agaricomycetes</taxon>
        <taxon>Polyporales</taxon>
        <taxon>Meripilaceae</taxon>
        <taxon>Meripilus</taxon>
    </lineage>
</organism>
<feature type="active site" description="Proton donor" evidence="1">
    <location>
        <position position="17"/>
    </location>
</feature>
<sequence length="234" mass="26368">MGSPGGLLDIVMFAAWYYNERECGDAIRSFLEEANVSRSEIFFTTKLQSNATYNAVKSAIDKSLKECGLGYIDLYLLHSPIGGPELRRESWRAVCDARNEGKIKSIGVDLHPFMTRTDIVGLCKEHEIALEAWAPLVRGLRFEHPDIQGLASKYGKDPAQVLLRYSLQKVRRPSIIRIVFYLRPNRGKGYIPLPKSASKKRIESNVQVFDFELTKEEVSQLDGLDEGKAGRVFA</sequence>
<evidence type="ECO:0000313" key="6">
    <source>
        <dbReference type="Proteomes" id="UP001212997"/>
    </source>
</evidence>